<dbReference type="InterPro" id="IPR018060">
    <property type="entry name" value="HTH_AraC"/>
</dbReference>
<keyword evidence="1" id="KW-0805">Transcription regulation</keyword>
<evidence type="ECO:0000313" key="6">
    <source>
        <dbReference type="EMBL" id="MRV71625.1"/>
    </source>
</evidence>
<dbReference type="Gene3D" id="1.10.10.60">
    <property type="entry name" value="Homeodomain-like"/>
    <property type="match status" value="1"/>
</dbReference>
<dbReference type="InterPro" id="IPR009057">
    <property type="entry name" value="Homeodomain-like_sf"/>
</dbReference>
<dbReference type="SMART" id="SM00342">
    <property type="entry name" value="HTH_ARAC"/>
    <property type="match status" value="1"/>
</dbReference>
<dbReference type="PROSITE" id="PS01124">
    <property type="entry name" value="HTH_ARAC_FAMILY_2"/>
    <property type="match status" value="1"/>
</dbReference>
<evidence type="ECO:0000313" key="7">
    <source>
        <dbReference type="Proteomes" id="UP000446768"/>
    </source>
</evidence>
<organism evidence="6 7">
    <name type="scientific">Pseudoduganella rivuli</name>
    <dbReference type="NCBI Taxonomy" id="2666085"/>
    <lineage>
        <taxon>Bacteria</taxon>
        <taxon>Pseudomonadati</taxon>
        <taxon>Pseudomonadota</taxon>
        <taxon>Betaproteobacteria</taxon>
        <taxon>Burkholderiales</taxon>
        <taxon>Oxalobacteraceae</taxon>
        <taxon>Telluria group</taxon>
        <taxon>Pseudoduganella</taxon>
    </lineage>
</organism>
<evidence type="ECO:0000259" key="5">
    <source>
        <dbReference type="PROSITE" id="PS01124"/>
    </source>
</evidence>
<dbReference type="GO" id="GO:0003700">
    <property type="term" value="F:DNA-binding transcription factor activity"/>
    <property type="evidence" value="ECO:0007669"/>
    <property type="project" value="InterPro"/>
</dbReference>
<evidence type="ECO:0000256" key="3">
    <source>
        <dbReference type="ARBA" id="ARBA00023163"/>
    </source>
</evidence>
<keyword evidence="7" id="KW-1185">Reference proteome</keyword>
<name>A0A7X2LQR0_9BURK</name>
<sequence length="378" mass="41946">MLDAQASGQQNIPGPRGCSEARNGHFRNNSGHHLKICPIMNSSGPALPIHVLLPFCIQDMIAQGYDLGDVLAGTHLDSKTWDRPESVLSAAQELAIYANIERLLQPGAAGLELGSRINVNAIGMMGGLLRNSRNVGHAGYLLRRFHPLTNRWFTSELIGAVSPGKTVVRYRPVTDLGRLYRLLIDLSIRGTQQLLVEIFGPAAGAYVSEVTFGYAAPGDAQRYAAELGCPVNFGNEYTLVSFDNEIGKMPNTGHSNFSYQVFHQQCRASAFRFGPTSWRERTLNILASLDYYPSAEAMAAKLNCSERSLRRHFNNEGVQYSELIDKVRFDRAAYLLVHSTDSVKKISNQLAYSEPQAFGRAFYRWSGLTPTQFRRRGQ</sequence>
<proteinExistence type="predicted"/>
<reference evidence="6 7" key="1">
    <citation type="submission" date="2019-11" db="EMBL/GenBank/DDBJ databases">
        <title>Novel species isolated from a subtropical stream in China.</title>
        <authorList>
            <person name="Lu H."/>
        </authorList>
    </citation>
    <scope>NUCLEOTIDE SEQUENCE [LARGE SCALE GENOMIC DNA]</scope>
    <source>
        <strain evidence="6 7">FT92W</strain>
    </source>
</reference>
<dbReference type="InterPro" id="IPR032687">
    <property type="entry name" value="AraC-type_N"/>
</dbReference>
<dbReference type="PANTHER" id="PTHR47894:SF1">
    <property type="entry name" value="HTH-TYPE TRANSCRIPTIONAL REGULATOR VQSM"/>
    <property type="match status" value="1"/>
</dbReference>
<feature type="domain" description="HTH araC/xylS-type" evidence="5">
    <location>
        <begin position="279"/>
        <end position="376"/>
    </location>
</feature>
<dbReference type="PANTHER" id="PTHR47894">
    <property type="entry name" value="HTH-TYPE TRANSCRIPTIONAL REGULATOR GADX"/>
    <property type="match status" value="1"/>
</dbReference>
<dbReference type="AlphaFoldDB" id="A0A7X2LQR0"/>
<feature type="compositionally biased region" description="Polar residues" evidence="4">
    <location>
        <begin position="1"/>
        <end position="12"/>
    </location>
</feature>
<keyword evidence="3" id="KW-0804">Transcription</keyword>
<comment type="caution">
    <text evidence="6">The sequence shown here is derived from an EMBL/GenBank/DDBJ whole genome shotgun (WGS) entry which is preliminary data.</text>
</comment>
<evidence type="ECO:0000256" key="4">
    <source>
        <dbReference type="SAM" id="MobiDB-lite"/>
    </source>
</evidence>
<evidence type="ECO:0000256" key="1">
    <source>
        <dbReference type="ARBA" id="ARBA00023015"/>
    </source>
</evidence>
<dbReference type="Proteomes" id="UP000446768">
    <property type="component" value="Unassembled WGS sequence"/>
</dbReference>
<accession>A0A7X2LQR0</accession>
<dbReference type="Pfam" id="PF12833">
    <property type="entry name" value="HTH_18"/>
    <property type="match status" value="1"/>
</dbReference>
<keyword evidence="2" id="KW-0238">DNA-binding</keyword>
<protein>
    <submittedName>
        <fullName evidence="6">Helix-turn-helix domain-containing protein</fullName>
    </submittedName>
</protein>
<dbReference type="SUPFAM" id="SSF46689">
    <property type="entry name" value="Homeodomain-like"/>
    <property type="match status" value="1"/>
</dbReference>
<feature type="region of interest" description="Disordered" evidence="4">
    <location>
        <begin position="1"/>
        <end position="25"/>
    </location>
</feature>
<dbReference type="Pfam" id="PF12625">
    <property type="entry name" value="Arabinose_bd"/>
    <property type="match status" value="1"/>
</dbReference>
<evidence type="ECO:0000256" key="2">
    <source>
        <dbReference type="ARBA" id="ARBA00023125"/>
    </source>
</evidence>
<dbReference type="EMBL" id="WKJJ01000004">
    <property type="protein sequence ID" value="MRV71625.1"/>
    <property type="molecule type" value="Genomic_DNA"/>
</dbReference>
<dbReference type="GO" id="GO:0000976">
    <property type="term" value="F:transcription cis-regulatory region binding"/>
    <property type="evidence" value="ECO:0007669"/>
    <property type="project" value="TreeGrafter"/>
</dbReference>
<dbReference type="GO" id="GO:0005829">
    <property type="term" value="C:cytosol"/>
    <property type="evidence" value="ECO:0007669"/>
    <property type="project" value="TreeGrafter"/>
</dbReference>
<gene>
    <name evidence="6" type="ORF">GJ700_07790</name>
</gene>